<dbReference type="InterPro" id="IPR043129">
    <property type="entry name" value="ATPase_NBD"/>
</dbReference>
<keyword evidence="3" id="KW-0324">Glycolysis</keyword>
<dbReference type="EMBL" id="CP036501">
    <property type="protein sequence ID" value="UZP74243.1"/>
    <property type="molecule type" value="Genomic_DNA"/>
</dbReference>
<evidence type="ECO:0000256" key="1">
    <source>
        <dbReference type="ARBA" id="ARBA00022679"/>
    </source>
</evidence>
<protein>
    <recommendedName>
        <fullName evidence="3">Glucokinase</fullName>
        <ecNumber evidence="3">2.7.1.2</ecNumber>
    </recommendedName>
    <alternativeName>
        <fullName evidence="3">Glucose kinase</fullName>
    </alternativeName>
</protein>
<evidence type="ECO:0000256" key="3">
    <source>
        <dbReference type="HAMAP-Rule" id="MF_00524"/>
    </source>
</evidence>
<evidence type="ECO:0000256" key="5">
    <source>
        <dbReference type="SAM" id="Phobius"/>
    </source>
</evidence>
<keyword evidence="3" id="KW-0067">ATP-binding</keyword>
<comment type="similarity">
    <text evidence="3 4">Belongs to the bacterial glucokinase family.</text>
</comment>
<dbReference type="PANTHER" id="PTHR47690">
    <property type="entry name" value="GLUCOKINASE"/>
    <property type="match status" value="1"/>
</dbReference>
<keyword evidence="5" id="KW-0472">Membrane</keyword>
<dbReference type="Proteomes" id="UP001317963">
    <property type="component" value="Chromosome"/>
</dbReference>
<keyword evidence="7" id="KW-1185">Reference proteome</keyword>
<dbReference type="InterPro" id="IPR050201">
    <property type="entry name" value="Bacterial_glucokinase"/>
</dbReference>
<keyword evidence="1 3" id="KW-0808">Transferase</keyword>
<gene>
    <name evidence="3 6" type="primary">glk</name>
    <name evidence="6" type="ORF">E0F26_05565</name>
</gene>
<comment type="catalytic activity">
    <reaction evidence="3">
        <text>D-glucose + ATP = D-glucose 6-phosphate + ADP + H(+)</text>
        <dbReference type="Rhea" id="RHEA:17825"/>
        <dbReference type="ChEBI" id="CHEBI:4167"/>
        <dbReference type="ChEBI" id="CHEBI:15378"/>
        <dbReference type="ChEBI" id="CHEBI:30616"/>
        <dbReference type="ChEBI" id="CHEBI:61548"/>
        <dbReference type="ChEBI" id="CHEBI:456216"/>
        <dbReference type="EC" id="2.7.1.2"/>
    </reaction>
</comment>
<name>A0ABY6Q5N3_9GAMM</name>
<evidence type="ECO:0000313" key="6">
    <source>
        <dbReference type="EMBL" id="UZP74243.1"/>
    </source>
</evidence>
<keyword evidence="5" id="KW-1133">Transmembrane helix</keyword>
<dbReference type="Pfam" id="PF02685">
    <property type="entry name" value="Glucokinase"/>
    <property type="match status" value="1"/>
</dbReference>
<evidence type="ECO:0000256" key="4">
    <source>
        <dbReference type="RuleBase" id="RU004046"/>
    </source>
</evidence>
<accession>A0ABY6Q5N3</accession>
<dbReference type="GO" id="GO:0004340">
    <property type="term" value="F:glucokinase activity"/>
    <property type="evidence" value="ECO:0007669"/>
    <property type="project" value="UniProtKB-EC"/>
</dbReference>
<dbReference type="InterPro" id="IPR003836">
    <property type="entry name" value="Glucokinase"/>
</dbReference>
<keyword evidence="3" id="KW-0547">Nucleotide-binding</keyword>
<sequence length="331" mass="35010">MTTANSETDKGHYLVGDIGGTNARFAYVTPESASPLPLAKYRVADFASFADVLAHLTADWQAQGLPTSGPSQTCLAVAAPPHLNTISFTNSPWRFDRALLSEHLGNSGIEIINDFAAIARALPALTASDVEQIGAGESKSQKPMVALGPGTGTGVATVVFDERGRSVVLEGEGGHVDFAPITDMEFELLKRLRARFGRVSIERLLCGAGIVNIYQALAEIRGQHAEFEAPGDIGEAAQQGNPIASEAMAMFFAVLGSSAGNLALTAGAMGGVFIAGGIAPRYIDLLRRSDFRARFLAKGRFADYTTNIGTYVITHEDPGLLGAALWLRDKT</sequence>
<dbReference type="Gene3D" id="3.30.420.40">
    <property type="match status" value="1"/>
</dbReference>
<feature type="binding site" evidence="3">
    <location>
        <begin position="16"/>
        <end position="21"/>
    </location>
    <ligand>
        <name>ATP</name>
        <dbReference type="ChEBI" id="CHEBI:30616"/>
    </ligand>
</feature>
<reference evidence="6 7" key="1">
    <citation type="submission" date="2019-02" db="EMBL/GenBank/DDBJ databases">
        <title>Halieaceae_genomes.</title>
        <authorList>
            <person name="Li S.-H."/>
        </authorList>
    </citation>
    <scope>NUCLEOTIDE SEQUENCE [LARGE SCALE GENOMIC DNA]</scope>
    <source>
        <strain evidence="6 7">JH123</strain>
    </source>
</reference>
<keyword evidence="2 3" id="KW-0418">Kinase</keyword>
<dbReference type="SUPFAM" id="SSF53067">
    <property type="entry name" value="Actin-like ATPase domain"/>
    <property type="match status" value="1"/>
</dbReference>
<dbReference type="NCBIfam" id="TIGR00749">
    <property type="entry name" value="glk"/>
    <property type="match status" value="1"/>
</dbReference>
<dbReference type="RefSeq" id="WP_279243056.1">
    <property type="nucleotide sequence ID" value="NZ_CP036501.1"/>
</dbReference>
<feature type="transmembrane region" description="Helical" evidence="5">
    <location>
        <begin position="248"/>
        <end position="279"/>
    </location>
</feature>
<keyword evidence="5" id="KW-0812">Transmembrane</keyword>
<keyword evidence="3" id="KW-0963">Cytoplasm</keyword>
<organism evidence="6 7">
    <name type="scientific">Candidatus Paraluminiphilus aquimaris</name>
    <dbReference type="NCBI Taxonomy" id="2518994"/>
    <lineage>
        <taxon>Bacteria</taxon>
        <taxon>Pseudomonadati</taxon>
        <taxon>Pseudomonadota</taxon>
        <taxon>Gammaproteobacteria</taxon>
        <taxon>Cellvibrionales</taxon>
        <taxon>Halieaceae</taxon>
        <taxon>Candidatus Paraluminiphilus</taxon>
    </lineage>
</organism>
<evidence type="ECO:0000313" key="7">
    <source>
        <dbReference type="Proteomes" id="UP001317963"/>
    </source>
</evidence>
<dbReference type="HAMAP" id="MF_00524">
    <property type="entry name" value="Glucokinase"/>
    <property type="match status" value="1"/>
</dbReference>
<evidence type="ECO:0000256" key="2">
    <source>
        <dbReference type="ARBA" id="ARBA00022777"/>
    </source>
</evidence>
<proteinExistence type="inferred from homology"/>
<dbReference type="Gene3D" id="3.40.367.20">
    <property type="match status" value="1"/>
</dbReference>
<dbReference type="CDD" id="cd24008">
    <property type="entry name" value="ASKHA_NBD_GLK"/>
    <property type="match status" value="1"/>
</dbReference>
<dbReference type="EC" id="2.7.1.2" evidence="3"/>
<dbReference type="PANTHER" id="PTHR47690:SF1">
    <property type="entry name" value="GLUCOKINASE"/>
    <property type="match status" value="1"/>
</dbReference>
<comment type="subcellular location">
    <subcellularLocation>
        <location evidence="3">Cytoplasm</location>
    </subcellularLocation>
</comment>